<dbReference type="RefSeq" id="WP_195036324.1">
    <property type="nucleotide sequence ID" value="NZ_JADLRE010000040.1"/>
</dbReference>
<dbReference type="EMBL" id="JADLRE010000040">
    <property type="protein sequence ID" value="MBF6229485.1"/>
    <property type="molecule type" value="Genomic_DNA"/>
</dbReference>
<gene>
    <name evidence="2" type="ORF">IU470_30890</name>
</gene>
<evidence type="ECO:0000313" key="3">
    <source>
        <dbReference type="Proteomes" id="UP000807309"/>
    </source>
</evidence>
<protein>
    <recommendedName>
        <fullName evidence="4">Helix-turn-helix domain-containing protein</fullName>
    </recommendedName>
</protein>
<evidence type="ECO:0000256" key="1">
    <source>
        <dbReference type="SAM" id="MobiDB-lite"/>
    </source>
</evidence>
<comment type="caution">
    <text evidence="2">The sequence shown here is derived from an EMBL/GenBank/DDBJ whole genome shotgun (WGS) entry which is preliminary data.</text>
</comment>
<reference evidence="2 3" key="1">
    <citation type="submission" date="2020-10" db="EMBL/GenBank/DDBJ databases">
        <title>Identification of Nocardia species via Next-generation sequencing and recognition of intraspecies genetic diversity.</title>
        <authorList>
            <person name="Li P."/>
            <person name="Li P."/>
            <person name="Lu B."/>
        </authorList>
    </citation>
    <scope>NUCLEOTIDE SEQUENCE [LARGE SCALE GENOMIC DNA]</scope>
    <source>
        <strain evidence="2 3">N-11</strain>
    </source>
</reference>
<evidence type="ECO:0000313" key="2">
    <source>
        <dbReference type="EMBL" id="MBF6229485.1"/>
    </source>
</evidence>
<name>A0ABS0CGM3_9NOCA</name>
<accession>A0ABS0CGM3</accession>
<dbReference type="Proteomes" id="UP000807309">
    <property type="component" value="Unassembled WGS sequence"/>
</dbReference>
<dbReference type="CDD" id="cd00093">
    <property type="entry name" value="HTH_XRE"/>
    <property type="match status" value="1"/>
</dbReference>
<keyword evidence="3" id="KW-1185">Reference proteome</keyword>
<feature type="region of interest" description="Disordered" evidence="1">
    <location>
        <begin position="343"/>
        <end position="365"/>
    </location>
</feature>
<proteinExistence type="predicted"/>
<evidence type="ECO:0008006" key="4">
    <source>
        <dbReference type="Google" id="ProtNLM"/>
    </source>
</evidence>
<organism evidence="2 3">
    <name type="scientific">Nocardia abscessus</name>
    <dbReference type="NCBI Taxonomy" id="120957"/>
    <lineage>
        <taxon>Bacteria</taxon>
        <taxon>Bacillati</taxon>
        <taxon>Actinomycetota</taxon>
        <taxon>Actinomycetes</taxon>
        <taxon>Mycobacteriales</taxon>
        <taxon>Nocardiaceae</taxon>
        <taxon>Nocardia</taxon>
    </lineage>
</organism>
<sequence>MNHNTKAAARPDRYVGLEFDYRDQIIAGLRAAGATYQDIARTLGVRARQVEQVLGEVAALRARGVSQAEIARRVGLPRTTVQDLLRNERVARSTPRKTQALRGSVDMHGMQLDVLGWFLGMERNHVYSLAKQLHAEGRIYELEDVQAGEKWVVPTRVTAARYLGWRPADWHPPLGLAEHYRAVAQARIMLVGSDPQLWVSERVLRHRVGATATGKPKTGEVEVSTGREPRLGRPHVHDGRFLGVVKGRHGWWAVEVELSKKDPEYMDIALRGAIRAARDSREEAMVGVLYLCRTPAVFKNVTAASERLPDSEFGDLALDLVIRDFDSEWAKFLPRYAAVREAAKQQSPNRRRRRTLIHLPQEAAS</sequence>
<dbReference type="InterPro" id="IPR001387">
    <property type="entry name" value="Cro/C1-type_HTH"/>
</dbReference>